<dbReference type="GO" id="GO:0003677">
    <property type="term" value="F:DNA binding"/>
    <property type="evidence" value="ECO:0007669"/>
    <property type="project" value="UniProtKB-KW"/>
</dbReference>
<dbReference type="Gene3D" id="1.10.10.10">
    <property type="entry name" value="Winged helix-like DNA-binding domain superfamily/Winged helix DNA-binding domain"/>
    <property type="match status" value="1"/>
</dbReference>
<keyword evidence="2" id="KW-0238">DNA-binding</keyword>
<keyword evidence="1" id="KW-0805">Transcription regulation</keyword>
<keyword evidence="3" id="KW-0804">Transcription</keyword>
<dbReference type="InterPro" id="IPR000524">
    <property type="entry name" value="Tscrpt_reg_HTH_GntR"/>
</dbReference>
<proteinExistence type="predicted"/>
<evidence type="ECO:0000313" key="6">
    <source>
        <dbReference type="Proteomes" id="UP000514720"/>
    </source>
</evidence>
<keyword evidence="6" id="KW-1185">Reference proteome</keyword>
<dbReference type="InterPro" id="IPR036388">
    <property type="entry name" value="WH-like_DNA-bd_sf"/>
</dbReference>
<evidence type="ECO:0000256" key="1">
    <source>
        <dbReference type="ARBA" id="ARBA00023015"/>
    </source>
</evidence>
<dbReference type="CDD" id="cd07377">
    <property type="entry name" value="WHTH_GntR"/>
    <property type="match status" value="1"/>
</dbReference>
<dbReference type="GO" id="GO:0003700">
    <property type="term" value="F:DNA-binding transcription factor activity"/>
    <property type="evidence" value="ECO:0007669"/>
    <property type="project" value="InterPro"/>
</dbReference>
<sequence>MKNIIVRNTSQTPIYQQLYEQISSQIINGDIAGDEVLPSMRTIAKELRVSIITIKKTWELLEQGGFIYTVKGKGSYVKENSQQKLKEKKIDAVKSLLQDSLVTCKEYGLSTTELIAIVTTMYDNIDD</sequence>
<dbReference type="Proteomes" id="UP000514720">
    <property type="component" value="Chromosome"/>
</dbReference>
<reference evidence="5 6" key="1">
    <citation type="submission" date="2020-02" db="EMBL/GenBank/DDBJ databases">
        <authorList>
            <person name="Zheng R.K."/>
            <person name="Sun C.M."/>
        </authorList>
    </citation>
    <scope>NUCLEOTIDE SEQUENCE [LARGE SCALE GENOMIC DNA]</scope>
    <source>
        <strain evidence="6">zrk13</strain>
    </source>
</reference>
<dbReference type="PANTHER" id="PTHR38445">
    <property type="entry name" value="HTH-TYPE TRANSCRIPTIONAL REPRESSOR YTRA"/>
    <property type="match status" value="1"/>
</dbReference>
<accession>A0A7L7KR51</accession>
<dbReference type="PANTHER" id="PTHR38445:SF7">
    <property type="entry name" value="GNTR-FAMILY TRANSCRIPTIONAL REGULATOR"/>
    <property type="match status" value="1"/>
</dbReference>
<feature type="domain" description="HTH gntR-type" evidence="4">
    <location>
        <begin position="12"/>
        <end position="80"/>
    </location>
</feature>
<dbReference type="PROSITE" id="PS50949">
    <property type="entry name" value="HTH_GNTR"/>
    <property type="match status" value="1"/>
</dbReference>
<evidence type="ECO:0000256" key="2">
    <source>
        <dbReference type="ARBA" id="ARBA00023125"/>
    </source>
</evidence>
<protein>
    <submittedName>
        <fullName evidence="5">GntR family transcriptional regulator</fullName>
    </submittedName>
</protein>
<dbReference type="Pfam" id="PF00392">
    <property type="entry name" value="GntR"/>
    <property type="match status" value="1"/>
</dbReference>
<dbReference type="AlphaFoldDB" id="A0A7L7KR51"/>
<name>A0A7L7KR51_9MOLU</name>
<evidence type="ECO:0000313" key="5">
    <source>
        <dbReference type="EMBL" id="QMS85301.1"/>
    </source>
</evidence>
<evidence type="ECO:0000256" key="3">
    <source>
        <dbReference type="ARBA" id="ARBA00023163"/>
    </source>
</evidence>
<dbReference type="RefSeq" id="WP_258877092.1">
    <property type="nucleotide sequence ID" value="NZ_CP048914.1"/>
</dbReference>
<organism evidence="5 6">
    <name type="scientific">Candidatus Xianfuyuplasma coldseepsis</name>
    <dbReference type="NCBI Taxonomy" id="2782163"/>
    <lineage>
        <taxon>Bacteria</taxon>
        <taxon>Bacillati</taxon>
        <taxon>Mycoplasmatota</taxon>
        <taxon>Mollicutes</taxon>
        <taxon>Candidatus Izemoplasmatales</taxon>
        <taxon>Candidatus Izemoplasmataceae</taxon>
        <taxon>Candidatus Xianfuyuplasma</taxon>
    </lineage>
</organism>
<dbReference type="SMART" id="SM00345">
    <property type="entry name" value="HTH_GNTR"/>
    <property type="match status" value="1"/>
</dbReference>
<dbReference type="KEGG" id="xcl:G4Z02_05895"/>
<evidence type="ECO:0000259" key="4">
    <source>
        <dbReference type="PROSITE" id="PS50949"/>
    </source>
</evidence>
<dbReference type="SUPFAM" id="SSF46785">
    <property type="entry name" value="Winged helix' DNA-binding domain"/>
    <property type="match status" value="1"/>
</dbReference>
<gene>
    <name evidence="5" type="ORF">G4Z02_05895</name>
</gene>
<dbReference type="EMBL" id="CP048914">
    <property type="protein sequence ID" value="QMS85301.1"/>
    <property type="molecule type" value="Genomic_DNA"/>
</dbReference>
<dbReference type="InterPro" id="IPR036390">
    <property type="entry name" value="WH_DNA-bd_sf"/>
</dbReference>